<sequence length="791" mass="87316">MEFHLGFHSDSATYTGLIQACVRNKSLYHGKLIHGRMIKNPFKSCIFLENNLLNMYSKCGCFSYARRLFAQMSKPNIVSWNALISGYAQSGLHVEALADFRNALMTGIFPDRYTLSSALSACGQAMDFDAGRQIHGRIVTGGFESQLFVVNSLIDMYSRCGQVDEAQNVFHGSLELDEASYNTLISGYSRTGNVDEACRILVGMLRAGLKMNSYAAGSCLKVCADSSDSAFAGKQIHASLLKTGLLSDVVVGCATLDMYAKSGSISDAEKIFNELPNRNIVAYNAMIAGTTQNLNGGTEKTALQLFLEMQRNGMKPSNFTFSSILKACVMLDAFDEGKQIHAHIIRNMLHSDEFIGSALIDLYAKAGEIGDGLICFSSTPKQDSVSWTAAIAGSIWNGQFEEGIKLLHQMLAAGLKPDEYTVSSVLSACASLALACLGAQVHAYTVKSGINYLTGTTNALICMYAKSGEAEKAEQLFEQTPNRDVITWSALISAHAHQGSATKAFQVFNRMKESGELPNEITFLSVLTACSHAGLVDEGFIFYKSMIREHNISPNVKHSACIVDLLGRAGKLTEAEQFISTSGFENDPTIWRVLLGACRNHGDITTGKQAAERVIELEPHASSAYVLLYNMHVSKRQLAQAKEMRKLMVLRGVKKEPGLSWIDTRKQTHLFVSCDKAHPQTELIYRKLENVLERIKAMGYVDNQELLFLHDEDDQEGNTRHYHSEKLAVAFGLMSLPANVAVRVMKNLRVCGDCHSFMKFVSKSENREIVLRDCIRFHHFRGGLCSCKDYW</sequence>
<proteinExistence type="predicted"/>
<dbReference type="InterPro" id="IPR011990">
    <property type="entry name" value="TPR-like_helical_dom_sf"/>
</dbReference>
<gene>
    <name evidence="4" type="ORF">NYM_LOCUS424</name>
</gene>
<dbReference type="Pfam" id="PF20431">
    <property type="entry name" value="E_motif"/>
    <property type="match status" value="1"/>
</dbReference>
<feature type="domain" description="DYW" evidence="3">
    <location>
        <begin position="699"/>
        <end position="791"/>
    </location>
</feature>
<dbReference type="Pfam" id="PF13041">
    <property type="entry name" value="PPR_2"/>
    <property type="match status" value="5"/>
</dbReference>
<dbReference type="FunFam" id="1.25.40.10:FF:000776">
    <property type="entry name" value="Pentatricopeptide repeat-containing protein At3g13880"/>
    <property type="match status" value="1"/>
</dbReference>
<feature type="repeat" description="PPR" evidence="2">
    <location>
        <begin position="76"/>
        <end position="110"/>
    </location>
</feature>
<name>A0A5K0UVR7_9MAGN</name>
<dbReference type="EMBL" id="LR721774">
    <property type="protein sequence ID" value="VVV32681.1"/>
    <property type="molecule type" value="Genomic_DNA"/>
</dbReference>
<dbReference type="Pfam" id="PF14432">
    <property type="entry name" value="DYW_deaminase"/>
    <property type="match status" value="1"/>
</dbReference>
<keyword evidence="1" id="KW-0677">Repeat</keyword>
<reference evidence="4" key="1">
    <citation type="submission" date="2019-09" db="EMBL/GenBank/DDBJ databases">
        <authorList>
            <person name="Zhang L."/>
        </authorList>
    </citation>
    <scope>NUCLEOTIDE SEQUENCE</scope>
</reference>
<dbReference type="GO" id="GO:0003723">
    <property type="term" value="F:RNA binding"/>
    <property type="evidence" value="ECO:0007669"/>
    <property type="project" value="InterPro"/>
</dbReference>
<dbReference type="InterPro" id="IPR046960">
    <property type="entry name" value="PPR_At4g14850-like_plant"/>
</dbReference>
<dbReference type="NCBIfam" id="TIGR00756">
    <property type="entry name" value="PPR"/>
    <property type="match status" value="3"/>
</dbReference>
<dbReference type="Pfam" id="PF01535">
    <property type="entry name" value="PPR"/>
    <property type="match status" value="4"/>
</dbReference>
<evidence type="ECO:0000256" key="2">
    <source>
        <dbReference type="PROSITE-ProRule" id="PRU00708"/>
    </source>
</evidence>
<dbReference type="PANTHER" id="PTHR47926">
    <property type="entry name" value="PENTATRICOPEPTIDE REPEAT-CONTAINING PROTEIN"/>
    <property type="match status" value="1"/>
</dbReference>
<dbReference type="AlphaFoldDB" id="A0A5K0UVR7"/>
<evidence type="ECO:0000313" key="4">
    <source>
        <dbReference type="EMBL" id="VVV32681.1"/>
    </source>
</evidence>
<feature type="repeat" description="PPR" evidence="2">
    <location>
        <begin position="484"/>
        <end position="518"/>
    </location>
</feature>
<feature type="repeat" description="PPR" evidence="2">
    <location>
        <begin position="177"/>
        <end position="211"/>
    </location>
</feature>
<dbReference type="InterPro" id="IPR002885">
    <property type="entry name" value="PPR_rpt"/>
</dbReference>
<dbReference type="FunFam" id="1.25.40.10:FF:000381">
    <property type="entry name" value="Pentatricopeptide repeat-containing protein"/>
    <property type="match status" value="1"/>
</dbReference>
<organism evidence="4">
    <name type="scientific">Nymphaea colorata</name>
    <name type="common">pocket water lily</name>
    <dbReference type="NCBI Taxonomy" id="210225"/>
    <lineage>
        <taxon>Eukaryota</taxon>
        <taxon>Viridiplantae</taxon>
        <taxon>Streptophyta</taxon>
        <taxon>Embryophyta</taxon>
        <taxon>Tracheophyta</taxon>
        <taxon>Spermatophyta</taxon>
        <taxon>Magnoliopsida</taxon>
        <taxon>Nymphaeales</taxon>
        <taxon>Nymphaeaceae</taxon>
        <taxon>Nymphaea</taxon>
    </lineage>
</organism>
<feature type="repeat" description="PPR" evidence="2">
    <location>
        <begin position="383"/>
        <end position="417"/>
    </location>
</feature>
<dbReference type="FunFam" id="1.25.40.10:FF:000073">
    <property type="entry name" value="Pentatricopeptide repeat-containing protein chloroplastic"/>
    <property type="match status" value="1"/>
</dbReference>
<feature type="repeat" description="PPR" evidence="2">
    <location>
        <begin position="279"/>
        <end position="316"/>
    </location>
</feature>
<dbReference type="GO" id="GO:0008270">
    <property type="term" value="F:zinc ion binding"/>
    <property type="evidence" value="ECO:0007669"/>
    <property type="project" value="InterPro"/>
</dbReference>
<evidence type="ECO:0000256" key="1">
    <source>
        <dbReference type="ARBA" id="ARBA00022737"/>
    </source>
</evidence>
<dbReference type="SUPFAM" id="SSF48452">
    <property type="entry name" value="TPR-like"/>
    <property type="match status" value="1"/>
</dbReference>
<dbReference type="InterPro" id="IPR046848">
    <property type="entry name" value="E_motif"/>
</dbReference>
<dbReference type="PANTHER" id="PTHR47926:SF381">
    <property type="entry name" value="DYW DOMAIN-CONTAINING PROTEIN"/>
    <property type="match status" value="1"/>
</dbReference>
<accession>A0A5K0UVR7</accession>
<dbReference type="Gramene" id="NC1G0090030.1">
    <property type="protein sequence ID" value="NC1G0090030.1:cds"/>
    <property type="gene ID" value="NC1G0090030"/>
</dbReference>
<dbReference type="FunFam" id="1.25.40.10:FF:000196">
    <property type="entry name" value="Pentatricopeptide repeat-containing protein At4g14850"/>
    <property type="match status" value="1"/>
</dbReference>
<dbReference type="GO" id="GO:0009451">
    <property type="term" value="P:RNA modification"/>
    <property type="evidence" value="ECO:0007669"/>
    <property type="project" value="InterPro"/>
</dbReference>
<protein>
    <recommendedName>
        <fullName evidence="3">DYW domain-containing protein</fullName>
    </recommendedName>
</protein>
<dbReference type="Gene3D" id="1.25.40.10">
    <property type="entry name" value="Tetratricopeptide repeat domain"/>
    <property type="match status" value="5"/>
</dbReference>
<evidence type="ECO:0000259" key="3">
    <source>
        <dbReference type="Pfam" id="PF14432"/>
    </source>
</evidence>
<dbReference type="PROSITE" id="PS51375">
    <property type="entry name" value="PPR"/>
    <property type="match status" value="5"/>
</dbReference>
<dbReference type="FunFam" id="1.25.40.10:FF:000285">
    <property type="entry name" value="Pentatricopeptide repeat-containing protein, chloroplastic"/>
    <property type="match status" value="1"/>
</dbReference>
<dbReference type="InterPro" id="IPR032867">
    <property type="entry name" value="DYW_dom"/>
</dbReference>